<evidence type="ECO:0008006" key="3">
    <source>
        <dbReference type="Google" id="ProtNLM"/>
    </source>
</evidence>
<dbReference type="Proteomes" id="UP001176940">
    <property type="component" value="Unassembled WGS sequence"/>
</dbReference>
<keyword evidence="2" id="KW-1185">Reference proteome</keyword>
<gene>
    <name evidence="1" type="ORF">RIMI_LOCUS9194899</name>
</gene>
<organism evidence="1 2">
    <name type="scientific">Ranitomeya imitator</name>
    <name type="common">mimic poison frog</name>
    <dbReference type="NCBI Taxonomy" id="111125"/>
    <lineage>
        <taxon>Eukaryota</taxon>
        <taxon>Metazoa</taxon>
        <taxon>Chordata</taxon>
        <taxon>Craniata</taxon>
        <taxon>Vertebrata</taxon>
        <taxon>Euteleostomi</taxon>
        <taxon>Amphibia</taxon>
        <taxon>Batrachia</taxon>
        <taxon>Anura</taxon>
        <taxon>Neobatrachia</taxon>
        <taxon>Hyloidea</taxon>
        <taxon>Dendrobatidae</taxon>
        <taxon>Dendrobatinae</taxon>
        <taxon>Ranitomeya</taxon>
    </lineage>
</organism>
<evidence type="ECO:0000313" key="1">
    <source>
        <dbReference type="EMBL" id="CAJ0941276.1"/>
    </source>
</evidence>
<dbReference type="PANTHER" id="PTHR21301">
    <property type="entry name" value="REVERSE TRANSCRIPTASE"/>
    <property type="match status" value="1"/>
</dbReference>
<name>A0ABN9LJW7_9NEOB</name>
<dbReference type="PANTHER" id="PTHR21301:SF12">
    <property type="match status" value="1"/>
</dbReference>
<proteinExistence type="predicted"/>
<comment type="caution">
    <text evidence="1">The sequence shown here is derived from an EMBL/GenBank/DDBJ whole genome shotgun (WGS) entry which is preliminary data.</text>
</comment>
<dbReference type="EMBL" id="CAUEEQ010018839">
    <property type="protein sequence ID" value="CAJ0941276.1"/>
    <property type="molecule type" value="Genomic_DNA"/>
</dbReference>
<accession>A0ABN9LJW7</accession>
<protein>
    <recommendedName>
        <fullName evidence="3">Reverse transcriptase domain-containing protein</fullName>
    </recommendedName>
</protein>
<evidence type="ECO:0000313" key="2">
    <source>
        <dbReference type="Proteomes" id="UP001176940"/>
    </source>
</evidence>
<sequence length="297" mass="34574">MEATDRLLSGANTDPKIRRFCSDILGLVLQENHFMFQDTFYIQRQGTAIGSNVAPPYVVAYMAAFEEDNVFNHPLFRQYSRTWRRFIDDIFCVWEGPVETLLLFDTYINNIWHELKFTLQHNTKNISFLDTLRVERIVTDSDTKNQRLNEMEERFSERGYPKTLLTVARHSTPKPKASGSRIPFVNTYHSYSRRVEASLRRHWSILSKSYPNVPEFQQPFLSCYRRPSNIKDRLVRADIGSSTRVPRQVFLRTQKGEPFHVSIACNAITFKKETKSFILILEGASTLEVILPVNPLT</sequence>
<reference evidence="1" key="1">
    <citation type="submission" date="2023-07" db="EMBL/GenBank/DDBJ databases">
        <authorList>
            <person name="Stuckert A."/>
        </authorList>
    </citation>
    <scope>NUCLEOTIDE SEQUENCE</scope>
</reference>